<dbReference type="EMBL" id="UINC01227912">
    <property type="protein sequence ID" value="SVE59004.1"/>
    <property type="molecule type" value="Genomic_DNA"/>
</dbReference>
<accession>A0A383ER03</accession>
<protein>
    <submittedName>
        <fullName evidence="1">Uncharacterized protein</fullName>
    </submittedName>
</protein>
<organism evidence="1">
    <name type="scientific">marine metagenome</name>
    <dbReference type="NCBI Taxonomy" id="408172"/>
    <lineage>
        <taxon>unclassified sequences</taxon>
        <taxon>metagenomes</taxon>
        <taxon>ecological metagenomes</taxon>
    </lineage>
</organism>
<dbReference type="AlphaFoldDB" id="A0A383ER03"/>
<evidence type="ECO:0000313" key="1">
    <source>
        <dbReference type="EMBL" id="SVE59004.1"/>
    </source>
</evidence>
<gene>
    <name evidence="1" type="ORF">METZ01_LOCUS511858</name>
</gene>
<sequence>MEFFNKQIDKTILERHQIIVEQEFERITYSEAMQLLGKSNKNFIYSVEW</sequence>
<name>A0A383ER03_9ZZZZ</name>
<reference evidence="1" key="1">
    <citation type="submission" date="2018-05" db="EMBL/GenBank/DDBJ databases">
        <authorList>
            <person name="Lanie J.A."/>
            <person name="Ng W.-L."/>
            <person name="Kazmierczak K.M."/>
            <person name="Andrzejewski T.M."/>
            <person name="Davidsen T.M."/>
            <person name="Wayne K.J."/>
            <person name="Tettelin H."/>
            <person name="Glass J.I."/>
            <person name="Rusch D."/>
            <person name="Podicherti R."/>
            <person name="Tsui H.-C.T."/>
            <person name="Winkler M.E."/>
        </authorList>
    </citation>
    <scope>NUCLEOTIDE SEQUENCE</scope>
</reference>
<proteinExistence type="predicted"/>
<feature type="non-terminal residue" evidence="1">
    <location>
        <position position="49"/>
    </location>
</feature>